<dbReference type="EMBL" id="LAZR01019527">
    <property type="protein sequence ID" value="KKL92216.1"/>
    <property type="molecule type" value="Genomic_DNA"/>
</dbReference>
<feature type="domain" description="CMP/dCMP-type deaminase" evidence="7">
    <location>
        <begin position="10"/>
        <end position="140"/>
    </location>
</feature>
<keyword evidence="4" id="KW-0545">Nucleotide biosynthesis</keyword>
<evidence type="ECO:0000256" key="4">
    <source>
        <dbReference type="ARBA" id="ARBA00022727"/>
    </source>
</evidence>
<comment type="caution">
    <text evidence="8">The sequence shown here is derived from an EMBL/GenBank/DDBJ whole genome shotgun (WGS) entry which is preliminary data.</text>
</comment>
<dbReference type="PANTHER" id="PTHR11086">
    <property type="entry name" value="DEOXYCYTIDYLATE DEAMINASE-RELATED"/>
    <property type="match status" value="1"/>
</dbReference>
<evidence type="ECO:0000256" key="3">
    <source>
        <dbReference type="ARBA" id="ARBA00022723"/>
    </source>
</evidence>
<dbReference type="PANTHER" id="PTHR11086:SF18">
    <property type="entry name" value="DEOXYCYTIDYLATE DEAMINASE"/>
    <property type="match status" value="1"/>
</dbReference>
<evidence type="ECO:0000256" key="6">
    <source>
        <dbReference type="ARBA" id="ARBA00022833"/>
    </source>
</evidence>
<dbReference type="GO" id="GO:0006220">
    <property type="term" value="P:pyrimidine nucleotide metabolic process"/>
    <property type="evidence" value="ECO:0007669"/>
    <property type="project" value="InterPro"/>
</dbReference>
<evidence type="ECO:0000256" key="5">
    <source>
        <dbReference type="ARBA" id="ARBA00022801"/>
    </source>
</evidence>
<dbReference type="CDD" id="cd01286">
    <property type="entry name" value="deoxycytidylate_deaminase"/>
    <property type="match status" value="1"/>
</dbReference>
<protein>
    <recommendedName>
        <fullName evidence="7">CMP/dCMP-type deaminase domain-containing protein</fullName>
    </recommendedName>
</protein>
<dbReference type="InterPro" id="IPR016473">
    <property type="entry name" value="dCMP_deaminase"/>
</dbReference>
<evidence type="ECO:0000256" key="2">
    <source>
        <dbReference type="ARBA" id="ARBA00006576"/>
    </source>
</evidence>
<comment type="similarity">
    <text evidence="2">Belongs to the cytidine and deoxycytidylate deaminase family.</text>
</comment>
<dbReference type="FunFam" id="3.40.140.10:FF:000021">
    <property type="entry name" value="Deoxycytidylate deaminase"/>
    <property type="match status" value="1"/>
</dbReference>
<reference evidence="8" key="1">
    <citation type="journal article" date="2015" name="Nature">
        <title>Complex archaea that bridge the gap between prokaryotes and eukaryotes.</title>
        <authorList>
            <person name="Spang A."/>
            <person name="Saw J.H."/>
            <person name="Jorgensen S.L."/>
            <person name="Zaremba-Niedzwiedzka K."/>
            <person name="Martijn J."/>
            <person name="Lind A.E."/>
            <person name="van Eijk R."/>
            <person name="Schleper C."/>
            <person name="Guy L."/>
            <person name="Ettema T.J."/>
        </authorList>
    </citation>
    <scope>NUCLEOTIDE SEQUENCE</scope>
</reference>
<dbReference type="InterPro" id="IPR035105">
    <property type="entry name" value="Deoxycytidylate_deaminase_dom"/>
</dbReference>
<evidence type="ECO:0000259" key="7">
    <source>
        <dbReference type="PROSITE" id="PS51747"/>
    </source>
</evidence>
<keyword evidence="3" id="KW-0479">Metal-binding</keyword>
<keyword evidence="5" id="KW-0378">Hydrolase</keyword>
<dbReference type="PROSITE" id="PS51747">
    <property type="entry name" value="CYT_DCMP_DEAMINASES_2"/>
    <property type="match status" value="1"/>
</dbReference>
<keyword evidence="6" id="KW-0862">Zinc</keyword>
<evidence type="ECO:0000256" key="1">
    <source>
        <dbReference type="ARBA" id="ARBA00001947"/>
    </source>
</evidence>
<dbReference type="PIRSF" id="PIRSF006019">
    <property type="entry name" value="dCMP_deaminase"/>
    <property type="match status" value="1"/>
</dbReference>
<sequence length="165" mass="18860">MLGPRDDFLNKDDTFMAMAILTSMDSKDPNTQVGACLVSEDNRVIGTGYNGFPRDIPSNLLPWDKEGSLEDTKYAYIGHAEENVVDNCDDSRIYGSRLYVTLHPCNRCAIRIIQNKIKEVIYLSDKYHDISECIAARRMFVLAGIKTRQFKSEREKIVIDFEELL</sequence>
<dbReference type="SUPFAM" id="SSF53927">
    <property type="entry name" value="Cytidine deaminase-like"/>
    <property type="match status" value="1"/>
</dbReference>
<dbReference type="Pfam" id="PF00383">
    <property type="entry name" value="dCMP_cyt_deam_1"/>
    <property type="match status" value="1"/>
</dbReference>
<name>A0A0F9GNY2_9ZZZZ</name>
<gene>
    <name evidence="8" type="ORF">LCGC14_1886900</name>
</gene>
<evidence type="ECO:0000313" key="8">
    <source>
        <dbReference type="EMBL" id="KKL92216.1"/>
    </source>
</evidence>
<dbReference type="AlphaFoldDB" id="A0A0F9GNY2"/>
<dbReference type="PROSITE" id="PS00903">
    <property type="entry name" value="CYT_DCMP_DEAMINASES_1"/>
    <property type="match status" value="1"/>
</dbReference>
<dbReference type="InterPro" id="IPR015517">
    <property type="entry name" value="dCMP_deaminase-rel"/>
</dbReference>
<proteinExistence type="inferred from homology"/>
<organism evidence="8">
    <name type="scientific">marine sediment metagenome</name>
    <dbReference type="NCBI Taxonomy" id="412755"/>
    <lineage>
        <taxon>unclassified sequences</taxon>
        <taxon>metagenomes</taxon>
        <taxon>ecological metagenomes</taxon>
    </lineage>
</organism>
<dbReference type="InterPro" id="IPR016193">
    <property type="entry name" value="Cytidine_deaminase-like"/>
</dbReference>
<dbReference type="GO" id="GO:0009165">
    <property type="term" value="P:nucleotide biosynthetic process"/>
    <property type="evidence" value="ECO:0007669"/>
    <property type="project" value="UniProtKB-KW"/>
</dbReference>
<dbReference type="Gene3D" id="3.40.140.10">
    <property type="entry name" value="Cytidine Deaminase, domain 2"/>
    <property type="match status" value="1"/>
</dbReference>
<dbReference type="InterPro" id="IPR002125">
    <property type="entry name" value="CMP_dCMP_dom"/>
</dbReference>
<comment type="cofactor">
    <cofactor evidence="1">
        <name>Zn(2+)</name>
        <dbReference type="ChEBI" id="CHEBI:29105"/>
    </cofactor>
</comment>
<dbReference type="GO" id="GO:0004132">
    <property type="term" value="F:dCMP deaminase activity"/>
    <property type="evidence" value="ECO:0007669"/>
    <property type="project" value="InterPro"/>
</dbReference>
<dbReference type="GO" id="GO:0005737">
    <property type="term" value="C:cytoplasm"/>
    <property type="evidence" value="ECO:0007669"/>
    <property type="project" value="TreeGrafter"/>
</dbReference>
<dbReference type="GO" id="GO:0008270">
    <property type="term" value="F:zinc ion binding"/>
    <property type="evidence" value="ECO:0007669"/>
    <property type="project" value="InterPro"/>
</dbReference>
<accession>A0A0F9GNY2</accession>
<dbReference type="InterPro" id="IPR016192">
    <property type="entry name" value="APOBEC/CMP_deaminase_Zn-bd"/>
</dbReference>